<name>A0A498CMX6_9FIRM</name>
<dbReference type="AlphaFoldDB" id="A0A498CMX6"/>
<proteinExistence type="predicted"/>
<dbReference type="RefSeq" id="WP_121587700.1">
    <property type="nucleotide sequence ID" value="NZ_RCHT01000054.1"/>
</dbReference>
<evidence type="ECO:0000313" key="3">
    <source>
        <dbReference type="Proteomes" id="UP000276301"/>
    </source>
</evidence>
<dbReference type="SUPFAM" id="SSF69318">
    <property type="entry name" value="Integrin alpha N-terminal domain"/>
    <property type="match status" value="1"/>
</dbReference>
<keyword evidence="1" id="KW-0732">Signal</keyword>
<accession>A0A498CMX6</accession>
<protein>
    <recommendedName>
        <fullName evidence="4">VCBS repeat-containing protein</fullName>
    </recommendedName>
</protein>
<feature type="signal peptide" evidence="1">
    <location>
        <begin position="1"/>
        <end position="26"/>
    </location>
</feature>
<reference evidence="2 3" key="1">
    <citation type="submission" date="2018-10" db="EMBL/GenBank/DDBJ databases">
        <title>Anaerotruncus faecis sp. nov., isolated from human feces.</title>
        <authorList>
            <person name="Wang Y.-J."/>
        </authorList>
    </citation>
    <scope>NUCLEOTIDE SEQUENCE [LARGE SCALE GENOMIC DNA]</scope>
    <source>
        <strain evidence="2 3">22A2-44</strain>
    </source>
</reference>
<feature type="chain" id="PRO_5019722722" description="VCBS repeat-containing protein" evidence="1">
    <location>
        <begin position="27"/>
        <end position="487"/>
    </location>
</feature>
<dbReference type="Proteomes" id="UP000276301">
    <property type="component" value="Unassembled WGS sequence"/>
</dbReference>
<evidence type="ECO:0000256" key="1">
    <source>
        <dbReference type="SAM" id="SignalP"/>
    </source>
</evidence>
<dbReference type="InterPro" id="IPR028994">
    <property type="entry name" value="Integrin_alpha_N"/>
</dbReference>
<evidence type="ECO:0008006" key="4">
    <source>
        <dbReference type="Google" id="ProtNLM"/>
    </source>
</evidence>
<sequence>MPRISKLLAAAAACLMLSACTSFSPATDDLMRPPRLTPEQRAINDALDDAALTQNYSLKYPKSGDHRSAFVFHDIDGDGEEEAIVFYEPSIDNTARIVLLDQQDGVWRSLCDLPGAGQDVEFVAFANITAKDASDVVVGWSGSDREEKQLRVYRYSPADRVLVNALAEGVSPGYTTYLIDDLDRNGQADVFLLSSNSRTTLESFWINLLSFDGDAVAIVDKKPLTERILQFAGVTAGRLSAGSARRAIFVDELVPGDSLAVGSTDILVTEVFSVADGELVPVISYSEEGEGEEADYDRLDPDYQKPSLYQMTKRPNTASGANNPNSVPSPLCTDIDGDRAIEIPTARLLPGYDQVDEADRLYLTEYNRLEKDELVRVFAAAINRGGGYMVEFPQQWIGAVTIVNQMENGEWRFIGYNGSDDPLNDLSVELARIRVVSQKDYQDKFLENYQKFSESRGMFSYYGYIPESPSSPLAITWTDLQDMFSLL</sequence>
<evidence type="ECO:0000313" key="2">
    <source>
        <dbReference type="EMBL" id="RLL06933.1"/>
    </source>
</evidence>
<keyword evidence="3" id="KW-1185">Reference proteome</keyword>
<dbReference type="PROSITE" id="PS51257">
    <property type="entry name" value="PROKAR_LIPOPROTEIN"/>
    <property type="match status" value="1"/>
</dbReference>
<dbReference type="EMBL" id="RCHT01000054">
    <property type="protein sequence ID" value="RLL06933.1"/>
    <property type="molecule type" value="Genomic_DNA"/>
</dbReference>
<organism evidence="2 3">
    <name type="scientific">Anaerotruncus massiliensis</name>
    <name type="common">ex Liu et al. 2021</name>
    <dbReference type="NCBI Taxonomy" id="2321404"/>
    <lineage>
        <taxon>Bacteria</taxon>
        <taxon>Bacillati</taxon>
        <taxon>Bacillota</taxon>
        <taxon>Clostridia</taxon>
        <taxon>Eubacteriales</taxon>
        <taxon>Oscillospiraceae</taxon>
        <taxon>Anaerotruncus</taxon>
    </lineage>
</organism>
<gene>
    <name evidence="2" type="ORF">D4A47_13620</name>
</gene>
<comment type="caution">
    <text evidence="2">The sequence shown here is derived from an EMBL/GenBank/DDBJ whole genome shotgun (WGS) entry which is preliminary data.</text>
</comment>